<dbReference type="RefSeq" id="WP_048034474.1">
    <property type="nucleotide sequence ID" value="NZ_CP030117.1"/>
</dbReference>
<accession>A0A2Z4MN97</accession>
<dbReference type="InterPro" id="IPR021309">
    <property type="entry name" value="YgaP-like_TM"/>
</dbReference>
<evidence type="ECO:0000313" key="3">
    <source>
        <dbReference type="EMBL" id="AWX57960.1"/>
    </source>
</evidence>
<evidence type="ECO:0000256" key="1">
    <source>
        <dbReference type="SAM" id="Phobius"/>
    </source>
</evidence>
<keyword evidence="1" id="KW-1133">Transmembrane helix</keyword>
<reference evidence="3 4" key="1">
    <citation type="journal article" date="2015" name="Genome Announc.">
        <title>Draft Genome Sequence of Brevibacillus brevis DZQ7, a Plant Growth-Promoting Rhizobacterium with Broad-Spectrum Antimicrobial Activity.</title>
        <authorList>
            <person name="Hou Q."/>
            <person name="Wang C."/>
            <person name="Hou X."/>
            <person name="Xia Z."/>
            <person name="Ye J."/>
            <person name="Liu K."/>
            <person name="Liu H."/>
            <person name="Wang J."/>
            <person name="Guo H."/>
            <person name="Yu X."/>
            <person name="Yang Y."/>
            <person name="Du B."/>
            <person name="Ding Y."/>
        </authorList>
    </citation>
    <scope>NUCLEOTIDE SEQUENCE [LARGE SCALE GENOMIC DNA]</scope>
    <source>
        <strain evidence="3 4">DZQ7</strain>
    </source>
</reference>
<sequence>MKNVGTFDQIFRGVAGLAFLSLFFILEGGLQYLSFIGVPLLYTALTQQCFLYRLFGMNSCKVKS</sequence>
<feature type="transmembrane region" description="Helical" evidence="1">
    <location>
        <begin position="9"/>
        <end position="26"/>
    </location>
</feature>
<name>A0A2Z4MN97_BREBE</name>
<dbReference type="AlphaFoldDB" id="A0A2Z4MN97"/>
<feature type="domain" description="Inner membrane protein YgaP-like transmembrane" evidence="2">
    <location>
        <begin position="1"/>
        <end position="62"/>
    </location>
</feature>
<organism evidence="3 4">
    <name type="scientific">Brevibacillus brevis</name>
    <name type="common">Bacillus brevis</name>
    <dbReference type="NCBI Taxonomy" id="1393"/>
    <lineage>
        <taxon>Bacteria</taxon>
        <taxon>Bacillati</taxon>
        <taxon>Bacillota</taxon>
        <taxon>Bacilli</taxon>
        <taxon>Bacillales</taxon>
        <taxon>Paenibacillaceae</taxon>
        <taxon>Brevibacillus</taxon>
    </lineage>
</organism>
<evidence type="ECO:0000313" key="4">
    <source>
        <dbReference type="Proteomes" id="UP000036061"/>
    </source>
</evidence>
<dbReference type="EMBL" id="CP030117">
    <property type="protein sequence ID" value="AWX57960.1"/>
    <property type="molecule type" value="Genomic_DNA"/>
</dbReference>
<evidence type="ECO:0000259" key="2">
    <source>
        <dbReference type="Pfam" id="PF11127"/>
    </source>
</evidence>
<protein>
    <submittedName>
        <fullName evidence="3">DUF2892 domain-containing protein</fullName>
    </submittedName>
</protein>
<gene>
    <name evidence="3" type="ORF">AB432_024270</name>
</gene>
<keyword evidence="1" id="KW-0472">Membrane</keyword>
<proteinExistence type="predicted"/>
<keyword evidence="1" id="KW-0812">Transmembrane</keyword>
<dbReference type="Proteomes" id="UP000036061">
    <property type="component" value="Chromosome"/>
</dbReference>
<dbReference type="Pfam" id="PF11127">
    <property type="entry name" value="YgaP-like_TM"/>
    <property type="match status" value="1"/>
</dbReference>